<sequence length="158" mass="16854">MSPAFSLIAFKFVLLAGLAAWLSLVAFNNLVAFRNGVFAIGQIMRMAPLDQAPAIQTPLQRRRVEAAHWHRAVFALVLIAEAVSAALLWAAAFGYAGASAEPAALATIALTALMATSLLMLLGGSWFAYYIRQDNLQTTHFVLIGVAAVATIAVNLRV</sequence>
<gene>
    <name evidence="2" type="ORF">ABU614_03485</name>
</gene>
<reference evidence="2" key="1">
    <citation type="submission" date="2024-06" db="EMBL/GenBank/DDBJ databases">
        <authorList>
            <person name="Li S."/>
        </authorList>
    </citation>
    <scope>NUCLEOTIDE SEQUENCE</scope>
    <source>
        <strain evidence="2">SR10</strain>
    </source>
</reference>
<keyword evidence="1" id="KW-0812">Transmembrane</keyword>
<name>A0AAU8MW78_9GAMM</name>
<dbReference type="InterPro" id="IPR018681">
    <property type="entry name" value="DUF2165_transmembrane"/>
</dbReference>
<proteinExistence type="predicted"/>
<dbReference type="RefSeq" id="WP_363799132.1">
    <property type="nucleotide sequence ID" value="NZ_CP159925.1"/>
</dbReference>
<evidence type="ECO:0000256" key="1">
    <source>
        <dbReference type="SAM" id="Phobius"/>
    </source>
</evidence>
<feature type="transmembrane region" description="Helical" evidence="1">
    <location>
        <begin position="72"/>
        <end position="96"/>
    </location>
</feature>
<protein>
    <submittedName>
        <fullName evidence="2">DUF2165 family protein</fullName>
    </submittedName>
</protein>
<dbReference type="EMBL" id="CP159925">
    <property type="protein sequence ID" value="XCO75868.1"/>
    <property type="molecule type" value="Genomic_DNA"/>
</dbReference>
<feature type="transmembrane region" description="Helical" evidence="1">
    <location>
        <begin position="103"/>
        <end position="131"/>
    </location>
</feature>
<feature type="transmembrane region" description="Helical" evidence="1">
    <location>
        <begin position="137"/>
        <end position="156"/>
    </location>
</feature>
<keyword evidence="1" id="KW-0472">Membrane</keyword>
<dbReference type="Pfam" id="PF09933">
    <property type="entry name" value="DUF2165"/>
    <property type="match status" value="1"/>
</dbReference>
<dbReference type="AlphaFoldDB" id="A0AAU8MW78"/>
<accession>A0AAU8MW78</accession>
<keyword evidence="1" id="KW-1133">Transmembrane helix</keyword>
<organism evidence="2">
    <name type="scientific">Lysobacter firmicutimachus</name>
    <dbReference type="NCBI Taxonomy" id="1792846"/>
    <lineage>
        <taxon>Bacteria</taxon>
        <taxon>Pseudomonadati</taxon>
        <taxon>Pseudomonadota</taxon>
        <taxon>Gammaproteobacteria</taxon>
        <taxon>Lysobacterales</taxon>
        <taxon>Lysobacteraceae</taxon>
        <taxon>Lysobacter</taxon>
    </lineage>
</organism>
<evidence type="ECO:0000313" key="2">
    <source>
        <dbReference type="EMBL" id="XCO75868.1"/>
    </source>
</evidence>